<gene>
    <name evidence="5" type="ORF">EG19_02560</name>
</gene>
<keyword evidence="1" id="KW-0479">Metal-binding</keyword>
<evidence type="ECO:0000256" key="3">
    <source>
        <dbReference type="ARBA" id="ARBA00023014"/>
    </source>
</evidence>
<comment type="caution">
    <text evidence="5">The sequence shown here is derived from an EMBL/GenBank/DDBJ whole genome shotgun (WGS) entry which is preliminary data.</text>
</comment>
<dbReference type="PANTHER" id="PTHR42783">
    <property type="entry name" value="GLUTAMATE SYNTHASE [NADPH] SMALL CHAIN"/>
    <property type="match status" value="1"/>
</dbReference>
<dbReference type="InterPro" id="IPR017900">
    <property type="entry name" value="4Fe4S_Fe_S_CS"/>
</dbReference>
<dbReference type="STRING" id="1312852.EG19_02560"/>
<evidence type="ECO:0000259" key="4">
    <source>
        <dbReference type="PROSITE" id="PS51379"/>
    </source>
</evidence>
<dbReference type="SUPFAM" id="SSF51971">
    <property type="entry name" value="Nucleotide-binding domain"/>
    <property type="match status" value="1"/>
</dbReference>
<evidence type="ECO:0000313" key="5">
    <source>
        <dbReference type="EMBL" id="KDA53875.1"/>
    </source>
</evidence>
<dbReference type="SUPFAM" id="SSF46548">
    <property type="entry name" value="alpha-helical ferredoxin"/>
    <property type="match status" value="1"/>
</dbReference>
<dbReference type="Pfam" id="PF14691">
    <property type="entry name" value="Fer4_20"/>
    <property type="match status" value="1"/>
</dbReference>
<dbReference type="EMBL" id="JMFG01000016">
    <property type="protein sequence ID" value="KDA53875.1"/>
    <property type="molecule type" value="Genomic_DNA"/>
</dbReference>
<dbReference type="NCBIfam" id="NF009410">
    <property type="entry name" value="PRK12771.1"/>
    <property type="match status" value="1"/>
</dbReference>
<dbReference type="RefSeq" id="WP_053335015.1">
    <property type="nucleotide sequence ID" value="NZ_JMFG01000016.1"/>
</dbReference>
<proteinExistence type="predicted"/>
<keyword evidence="6" id="KW-1185">Reference proteome</keyword>
<dbReference type="Pfam" id="PF07992">
    <property type="entry name" value="Pyr_redox_2"/>
    <property type="match status" value="1"/>
</dbReference>
<dbReference type="InterPro" id="IPR023753">
    <property type="entry name" value="FAD/NAD-binding_dom"/>
</dbReference>
<feature type="domain" description="4Fe-4S ferredoxin-type" evidence="4">
    <location>
        <begin position="526"/>
        <end position="555"/>
    </location>
</feature>
<reference evidence="5 6" key="1">
    <citation type="submission" date="2014-04" db="EMBL/GenBank/DDBJ databases">
        <title>The Genome Sequence of Thermoanaerobaculum aquaticum MP-01, The First Cultivated Group 23 Acidobacterium.</title>
        <authorList>
            <person name="Stamps B.W."/>
            <person name="Losey N.A."/>
            <person name="Lawson P.A."/>
            <person name="Stevenson B.S."/>
        </authorList>
    </citation>
    <scope>NUCLEOTIDE SEQUENCE [LARGE SCALE GENOMIC DNA]</scope>
    <source>
        <strain evidence="5 6">MP-01</strain>
    </source>
</reference>
<evidence type="ECO:0000313" key="6">
    <source>
        <dbReference type="Proteomes" id="UP000027284"/>
    </source>
</evidence>
<dbReference type="AlphaFoldDB" id="A0A062XZG8"/>
<dbReference type="GO" id="GO:0051536">
    <property type="term" value="F:iron-sulfur cluster binding"/>
    <property type="evidence" value="ECO:0007669"/>
    <property type="project" value="UniProtKB-KW"/>
</dbReference>
<dbReference type="GO" id="GO:0016491">
    <property type="term" value="F:oxidoreductase activity"/>
    <property type="evidence" value="ECO:0007669"/>
    <property type="project" value="InterPro"/>
</dbReference>
<sequence>MASELRLEDLSYIPFSEKPTTAIKTGTWKYVEPVYRNALPPCAATCPAGNDISYGLLLLAKGQVLDAARWWRRRNPIPATLGRVCPHPCEGPCNREHLGGAIAIHMVERFLGDVEGDVLPPPAPATGKKVAVVGSGPAGLAAAYNLRLSGHEVHVFDDKPAPGGYLRTGIPEYRLPRPVLDREVGMIESLGVVFHQGVRVGRDISFDALRSSHDAVILALGLHRSRALGIPGEDHPRVYNGVKLLEQLLAGERPPLPRRMAVVGGGNTAMDVARSLLRVGVEPVVVYRRTRAEMPAIASEVEDALAEGIPFEFLAAPVRVLIENDAIVGLECQRMQLGEPDASGRRRPLPIPGSEFVVPCQGVVTALGEEVDLEGLPSNLGAGDARQAAALPGVFVAGDMADGAGTVTAAVGSGIRVAAVVHAYLQSGNLPEKAPAVPELWPREVAQDRKVEFANLNTAYLRPAPRPAVSHLPPDQRRTSFSEVVQGWSEEAAVQEARRCFACGTCNECSNCLYFCPDVAIHRVNGGFSIDREHCKGCGICVQECPRSALELREVTR</sequence>
<dbReference type="Gene3D" id="1.10.1060.10">
    <property type="entry name" value="Alpha-helical ferredoxin"/>
    <property type="match status" value="1"/>
</dbReference>
<accession>A0A062XZG8</accession>
<organism evidence="5 6">
    <name type="scientific">Thermoanaerobaculum aquaticum</name>
    <dbReference type="NCBI Taxonomy" id="1312852"/>
    <lineage>
        <taxon>Bacteria</taxon>
        <taxon>Pseudomonadati</taxon>
        <taxon>Acidobacteriota</taxon>
        <taxon>Thermoanaerobaculia</taxon>
        <taxon>Thermoanaerobaculales</taxon>
        <taxon>Thermoanaerobaculaceae</taxon>
        <taxon>Thermoanaerobaculum</taxon>
    </lineage>
</organism>
<dbReference type="InterPro" id="IPR028261">
    <property type="entry name" value="DPD_II"/>
</dbReference>
<dbReference type="PROSITE" id="PS00198">
    <property type="entry name" value="4FE4S_FER_1"/>
    <property type="match status" value="1"/>
</dbReference>
<keyword evidence="3" id="KW-0411">Iron-sulfur</keyword>
<name>A0A062XZG8_9BACT</name>
<keyword evidence="2" id="KW-0408">Iron</keyword>
<dbReference type="InterPro" id="IPR017896">
    <property type="entry name" value="4Fe4S_Fe-S-bd"/>
</dbReference>
<dbReference type="InterPro" id="IPR009051">
    <property type="entry name" value="Helical_ferredxn"/>
</dbReference>
<dbReference type="PRINTS" id="PR00419">
    <property type="entry name" value="ADXRDTASE"/>
</dbReference>
<evidence type="ECO:0000256" key="1">
    <source>
        <dbReference type="ARBA" id="ARBA00022723"/>
    </source>
</evidence>
<dbReference type="OrthoDB" id="9814556at2"/>
<dbReference type="Gene3D" id="3.50.50.60">
    <property type="entry name" value="FAD/NAD(P)-binding domain"/>
    <property type="match status" value="3"/>
</dbReference>
<dbReference type="InterPro" id="IPR036188">
    <property type="entry name" value="FAD/NAD-bd_sf"/>
</dbReference>
<dbReference type="Pfam" id="PF00037">
    <property type="entry name" value="Fer4"/>
    <property type="match status" value="1"/>
</dbReference>
<dbReference type="Gene3D" id="3.30.70.20">
    <property type="match status" value="1"/>
</dbReference>
<dbReference type="PROSITE" id="PS51379">
    <property type="entry name" value="4FE4S_FER_2"/>
    <property type="match status" value="1"/>
</dbReference>
<protein>
    <recommendedName>
        <fullName evidence="4">4Fe-4S ferredoxin-type domain-containing protein</fullName>
    </recommendedName>
</protein>
<dbReference type="Proteomes" id="UP000027284">
    <property type="component" value="Unassembled WGS sequence"/>
</dbReference>
<evidence type="ECO:0000256" key="2">
    <source>
        <dbReference type="ARBA" id="ARBA00023004"/>
    </source>
</evidence>
<dbReference type="GO" id="GO:0046872">
    <property type="term" value="F:metal ion binding"/>
    <property type="evidence" value="ECO:0007669"/>
    <property type="project" value="UniProtKB-KW"/>
</dbReference>
<dbReference type="PANTHER" id="PTHR42783:SF3">
    <property type="entry name" value="GLUTAMATE SYNTHASE [NADPH] SMALL CHAIN-RELATED"/>
    <property type="match status" value="1"/>
</dbReference>
<dbReference type="SUPFAM" id="SSF54862">
    <property type="entry name" value="4Fe-4S ferredoxins"/>
    <property type="match status" value="1"/>
</dbReference>